<protein>
    <recommendedName>
        <fullName evidence="1">Piwi domain-containing protein</fullName>
    </recommendedName>
</protein>
<feature type="non-terminal residue" evidence="2">
    <location>
        <position position="1"/>
    </location>
</feature>
<dbReference type="Pfam" id="PF02171">
    <property type="entry name" value="Piwi"/>
    <property type="match status" value="1"/>
</dbReference>
<reference evidence="2" key="1">
    <citation type="submission" date="2023-10" db="EMBL/GenBank/DDBJ databases">
        <title>Genome assembly of Pristionchus species.</title>
        <authorList>
            <person name="Yoshida K."/>
            <person name="Sommer R.J."/>
        </authorList>
    </citation>
    <scope>NUCLEOTIDE SEQUENCE</scope>
    <source>
        <strain evidence="2">RS0144</strain>
    </source>
</reference>
<evidence type="ECO:0000313" key="3">
    <source>
        <dbReference type="Proteomes" id="UP001432027"/>
    </source>
</evidence>
<name>A0AAV5UKR0_9BILA</name>
<dbReference type="PANTHER" id="PTHR22891">
    <property type="entry name" value="EUKARYOTIC TRANSLATION INITIATION FACTOR 2C"/>
    <property type="match status" value="1"/>
</dbReference>
<comment type="caution">
    <text evidence="2">The sequence shown here is derived from an EMBL/GenBank/DDBJ whole genome shotgun (WGS) entry which is preliminary data.</text>
</comment>
<proteinExistence type="predicted"/>
<evidence type="ECO:0000313" key="2">
    <source>
        <dbReference type="EMBL" id="GMT07011.1"/>
    </source>
</evidence>
<organism evidence="2 3">
    <name type="scientific">Pristionchus entomophagus</name>
    <dbReference type="NCBI Taxonomy" id="358040"/>
    <lineage>
        <taxon>Eukaryota</taxon>
        <taxon>Metazoa</taxon>
        <taxon>Ecdysozoa</taxon>
        <taxon>Nematoda</taxon>
        <taxon>Chromadorea</taxon>
        <taxon>Rhabditida</taxon>
        <taxon>Rhabditina</taxon>
        <taxon>Diplogasteromorpha</taxon>
        <taxon>Diplogasteroidea</taxon>
        <taxon>Neodiplogasteridae</taxon>
        <taxon>Pristionchus</taxon>
    </lineage>
</organism>
<keyword evidence="3" id="KW-1185">Reference proteome</keyword>
<dbReference type="SUPFAM" id="SSF53098">
    <property type="entry name" value="Ribonuclease H-like"/>
    <property type="match status" value="1"/>
</dbReference>
<dbReference type="PROSITE" id="PS50822">
    <property type="entry name" value="PIWI"/>
    <property type="match status" value="1"/>
</dbReference>
<dbReference type="GO" id="GO:0003676">
    <property type="term" value="F:nucleic acid binding"/>
    <property type="evidence" value="ECO:0007669"/>
    <property type="project" value="InterPro"/>
</dbReference>
<sequence>KSLQKFTGNAITNASSTNLLLKILAKAGGVACRVDGNQFKSMAKMTNPREPTLVLGIDVPHPSREERIKALKDAGMTPRNERSANQSVSDTSVAVTARVAATNLFKDLPYHLCPRSVVAVVGNTDVHLTKWGVSSRVQRIRQEETVNLIEPFKARIQEFHSKTGTLPKHIILFRNGVSDTQFKKALYEETQALERALE</sequence>
<dbReference type="InterPro" id="IPR012337">
    <property type="entry name" value="RNaseH-like_sf"/>
</dbReference>
<feature type="domain" description="Piwi" evidence="1">
    <location>
        <begin position="1"/>
        <end position="198"/>
    </location>
</feature>
<dbReference type="Proteomes" id="UP001432027">
    <property type="component" value="Unassembled WGS sequence"/>
</dbReference>
<gene>
    <name evidence="2" type="ORF">PENTCL1PPCAC_29185</name>
</gene>
<feature type="non-terminal residue" evidence="2">
    <location>
        <position position="198"/>
    </location>
</feature>
<evidence type="ECO:0000259" key="1">
    <source>
        <dbReference type="PROSITE" id="PS50822"/>
    </source>
</evidence>
<accession>A0AAV5UKR0</accession>
<dbReference type="InterPro" id="IPR003165">
    <property type="entry name" value="Piwi"/>
</dbReference>
<dbReference type="InterPro" id="IPR036397">
    <property type="entry name" value="RNaseH_sf"/>
</dbReference>
<dbReference type="EMBL" id="BTSX01000006">
    <property type="protein sequence ID" value="GMT07011.1"/>
    <property type="molecule type" value="Genomic_DNA"/>
</dbReference>
<dbReference type="Gene3D" id="3.30.420.10">
    <property type="entry name" value="Ribonuclease H-like superfamily/Ribonuclease H"/>
    <property type="match status" value="1"/>
</dbReference>
<dbReference type="AlphaFoldDB" id="A0AAV5UKR0"/>